<dbReference type="RefSeq" id="WP_159458377.1">
    <property type="nucleotide sequence ID" value="NZ_FYAK01000002.1"/>
</dbReference>
<dbReference type="Proteomes" id="UP000195963">
    <property type="component" value="Unassembled WGS sequence"/>
</dbReference>
<evidence type="ECO:0000313" key="2">
    <source>
        <dbReference type="Proteomes" id="UP000195963"/>
    </source>
</evidence>
<reference evidence="2" key="1">
    <citation type="submission" date="2017-06" db="EMBL/GenBank/DDBJ databases">
        <authorList>
            <person name="Rodrigo-Torres L."/>
            <person name="Arahal R.D."/>
            <person name="Lucena T."/>
        </authorList>
    </citation>
    <scope>NUCLEOTIDE SEQUENCE [LARGE SCALE GENOMIC DNA]</scope>
    <source>
        <strain evidence="2">CECT 9190</strain>
    </source>
</reference>
<accession>A0A1Y6MD66</accession>
<protein>
    <submittedName>
        <fullName evidence="1">Uncharacterized protein</fullName>
    </submittedName>
</protein>
<evidence type="ECO:0000313" key="1">
    <source>
        <dbReference type="EMBL" id="SMY34527.1"/>
    </source>
</evidence>
<organism evidence="1 2">
    <name type="scientific">Photobacterium malacitanum</name>
    <dbReference type="NCBI Taxonomy" id="2204294"/>
    <lineage>
        <taxon>Bacteria</taxon>
        <taxon>Pseudomonadati</taxon>
        <taxon>Pseudomonadota</taxon>
        <taxon>Gammaproteobacteria</taxon>
        <taxon>Vibrionales</taxon>
        <taxon>Vibrionaceae</taxon>
        <taxon>Photobacterium</taxon>
    </lineage>
</organism>
<keyword evidence="2" id="KW-1185">Reference proteome</keyword>
<dbReference type="AlphaFoldDB" id="A0A1Y6MD66"/>
<sequence length="45" mass="5065">MSEIKPIYVCEVCGESEYLEGEHTIICICGHIQSIPDDETMFDSV</sequence>
<gene>
    <name evidence="1" type="ORF">PMAL9190_01713</name>
</gene>
<name>A0A1Y6MD66_9GAMM</name>
<dbReference type="EMBL" id="FYAK01000002">
    <property type="protein sequence ID" value="SMY34527.1"/>
    <property type="molecule type" value="Genomic_DNA"/>
</dbReference>
<proteinExistence type="predicted"/>